<name>A0A4S4K7R5_9APHY</name>
<organism evidence="2 3">
    <name type="scientific">Hermanssonia centrifuga</name>
    <dbReference type="NCBI Taxonomy" id="98765"/>
    <lineage>
        <taxon>Eukaryota</taxon>
        <taxon>Fungi</taxon>
        <taxon>Dikarya</taxon>
        <taxon>Basidiomycota</taxon>
        <taxon>Agaricomycotina</taxon>
        <taxon>Agaricomycetes</taxon>
        <taxon>Polyporales</taxon>
        <taxon>Meruliaceae</taxon>
        <taxon>Hermanssonia</taxon>
    </lineage>
</organism>
<evidence type="ECO:0000313" key="3">
    <source>
        <dbReference type="Proteomes" id="UP000309038"/>
    </source>
</evidence>
<comment type="caution">
    <text evidence="2">The sequence shown here is derived from an EMBL/GenBank/DDBJ whole genome shotgun (WGS) entry which is preliminary data.</text>
</comment>
<keyword evidence="1" id="KW-1133">Transmembrane helix</keyword>
<feature type="transmembrane region" description="Helical" evidence="1">
    <location>
        <begin position="62"/>
        <end position="83"/>
    </location>
</feature>
<dbReference type="AlphaFoldDB" id="A0A4S4K7R5"/>
<accession>A0A4S4K7R5</accession>
<dbReference type="Proteomes" id="UP000309038">
    <property type="component" value="Unassembled WGS sequence"/>
</dbReference>
<keyword evidence="3" id="KW-1185">Reference proteome</keyword>
<feature type="transmembrane region" description="Helical" evidence="1">
    <location>
        <begin position="89"/>
        <end position="120"/>
    </location>
</feature>
<evidence type="ECO:0000313" key="2">
    <source>
        <dbReference type="EMBL" id="THG93480.1"/>
    </source>
</evidence>
<keyword evidence="1" id="KW-0472">Membrane</keyword>
<keyword evidence="1" id="KW-0812">Transmembrane</keyword>
<gene>
    <name evidence="2" type="ORF">EW026_g7768</name>
</gene>
<dbReference type="EMBL" id="SGPJ01000650">
    <property type="protein sequence ID" value="THG93480.1"/>
    <property type="molecule type" value="Genomic_DNA"/>
</dbReference>
<sequence length="170" mass="18888">MSAQILQVTAGIALPEDIEMLFGSFGAGLVGSWIAMALYGLAVAQTYVYFVQYPQDSLWMKALVCSLESLSTLHAIFMAHAIYEIMTNAFSIVAIDATVWSLPASIAVRIVVNCVILLYFVKLCVQLSRRAIRWWLTATLVAPIFIYLAFGLDTVIRMSVVLLIPRMIIY</sequence>
<protein>
    <submittedName>
        <fullName evidence="2">Uncharacterized protein</fullName>
    </submittedName>
</protein>
<feature type="transmembrane region" description="Helical" evidence="1">
    <location>
        <begin position="132"/>
        <end position="150"/>
    </location>
</feature>
<feature type="transmembrane region" description="Helical" evidence="1">
    <location>
        <begin position="25"/>
        <end position="50"/>
    </location>
</feature>
<proteinExistence type="predicted"/>
<reference evidence="2 3" key="1">
    <citation type="submission" date="2019-02" db="EMBL/GenBank/DDBJ databases">
        <title>Genome sequencing of the rare red list fungi Phlebia centrifuga.</title>
        <authorList>
            <person name="Buettner E."/>
            <person name="Kellner H."/>
        </authorList>
    </citation>
    <scope>NUCLEOTIDE SEQUENCE [LARGE SCALE GENOMIC DNA]</scope>
    <source>
        <strain evidence="2 3">DSM 108282</strain>
    </source>
</reference>
<evidence type="ECO:0000256" key="1">
    <source>
        <dbReference type="SAM" id="Phobius"/>
    </source>
</evidence>